<dbReference type="GO" id="GO:0015031">
    <property type="term" value="P:protein transport"/>
    <property type="evidence" value="ECO:0007669"/>
    <property type="project" value="UniProtKB-KW"/>
</dbReference>
<evidence type="ECO:0000256" key="8">
    <source>
        <dbReference type="ARBA" id="ARBA00022989"/>
    </source>
</evidence>
<evidence type="ECO:0000256" key="7">
    <source>
        <dbReference type="ARBA" id="ARBA00022927"/>
    </source>
</evidence>
<dbReference type="EMBL" id="JAHLFW010000003">
    <property type="protein sequence ID" value="MBU3836771.1"/>
    <property type="molecule type" value="Genomic_DNA"/>
</dbReference>
<evidence type="ECO:0000313" key="13">
    <source>
        <dbReference type="Proteomes" id="UP000783796"/>
    </source>
</evidence>
<organism evidence="12 13">
    <name type="scientific">Candidatus Phocaeicola faecigallinarum</name>
    <dbReference type="NCBI Taxonomy" id="2838732"/>
    <lineage>
        <taxon>Bacteria</taxon>
        <taxon>Pseudomonadati</taxon>
        <taxon>Bacteroidota</taxon>
        <taxon>Bacteroidia</taxon>
        <taxon>Bacteroidales</taxon>
        <taxon>Bacteroidaceae</taxon>
        <taxon>Phocaeicola</taxon>
    </lineage>
</organism>
<keyword evidence="4" id="KW-1003">Cell membrane</keyword>
<name>A0A948T9M3_9BACT</name>
<evidence type="ECO:0000256" key="3">
    <source>
        <dbReference type="ARBA" id="ARBA00022448"/>
    </source>
</evidence>
<reference evidence="12" key="2">
    <citation type="submission" date="2021-04" db="EMBL/GenBank/DDBJ databases">
        <authorList>
            <person name="Gilroy R."/>
        </authorList>
    </citation>
    <scope>NUCLEOTIDE SEQUENCE</scope>
    <source>
        <strain evidence="12">G4-2901</strain>
    </source>
</reference>
<dbReference type="Proteomes" id="UP000783796">
    <property type="component" value="Unassembled WGS sequence"/>
</dbReference>
<evidence type="ECO:0000256" key="5">
    <source>
        <dbReference type="ARBA" id="ARBA00022519"/>
    </source>
</evidence>
<dbReference type="SUPFAM" id="SSF74653">
    <property type="entry name" value="TolA/TonB C-terminal domain"/>
    <property type="match status" value="1"/>
</dbReference>
<feature type="compositionally biased region" description="Basic and acidic residues" evidence="10">
    <location>
        <begin position="454"/>
        <end position="472"/>
    </location>
</feature>
<sequence length="472" mass="53433">MKRINLYIIITILLTVFKVSASSVTNNISEEEKTKFTVEIKNSIGEPQTKVFLKITGRSDIYRADSCGIINFEYEVPKNYTRTANIYLNEDPKNPEKTFTLNKENNVLDFCIDTKEDILKFKQENSTFYIEGIVTTENGEPITGATVSIQGTGRYATTDEIGLFSIDADFNHYIIIRADGMENLSMTVSPFLMNQKDAYPIVMRPKSGDKIYSNVENMPEYQGGMKYFKRYIDKNLKYPELAKENKIEGVVVMQFVVEKNGDITSPRVVRKLEASLDSVAMNLIKGMPRWTPASDHGVKVRCKYSVPIAFRVPVPKPAVIDNSPIKDITSADSIRVLNDSTIIKPDTLSTDSVLNDSVLNDSVLNDSVLRKKILSDSITVVNDSIGNDSTLIKKQSEKDTSVESKTVKVKKRNIFVRFFRWLFGIKDKEEKNDKEATVEDKSNDISNIPVQQATKEEVEKEDSIKIEEEKEL</sequence>
<keyword evidence="9" id="KW-0472">Membrane</keyword>
<dbReference type="InterPro" id="IPR051045">
    <property type="entry name" value="TonB-dependent_transducer"/>
</dbReference>
<evidence type="ECO:0000256" key="4">
    <source>
        <dbReference type="ARBA" id="ARBA00022475"/>
    </source>
</evidence>
<dbReference type="SUPFAM" id="SSF49464">
    <property type="entry name" value="Carboxypeptidase regulatory domain-like"/>
    <property type="match status" value="1"/>
</dbReference>
<protein>
    <submittedName>
        <fullName evidence="12">TonB family protein</fullName>
    </submittedName>
</protein>
<evidence type="ECO:0000256" key="1">
    <source>
        <dbReference type="ARBA" id="ARBA00004383"/>
    </source>
</evidence>
<evidence type="ECO:0000256" key="9">
    <source>
        <dbReference type="ARBA" id="ARBA00023136"/>
    </source>
</evidence>
<dbReference type="InterPro" id="IPR037682">
    <property type="entry name" value="TonB_C"/>
</dbReference>
<keyword evidence="6" id="KW-0812">Transmembrane</keyword>
<dbReference type="AlphaFoldDB" id="A0A948T9M3"/>
<dbReference type="Gene3D" id="3.30.1150.10">
    <property type="match status" value="1"/>
</dbReference>
<evidence type="ECO:0000256" key="2">
    <source>
        <dbReference type="ARBA" id="ARBA00006555"/>
    </source>
</evidence>
<evidence type="ECO:0000256" key="6">
    <source>
        <dbReference type="ARBA" id="ARBA00022692"/>
    </source>
</evidence>
<dbReference type="InterPro" id="IPR008969">
    <property type="entry name" value="CarboxyPept-like_regulatory"/>
</dbReference>
<gene>
    <name evidence="12" type="ORF">H9777_00265</name>
</gene>
<proteinExistence type="inferred from homology"/>
<comment type="caution">
    <text evidence="12">The sequence shown here is derived from an EMBL/GenBank/DDBJ whole genome shotgun (WGS) entry which is preliminary data.</text>
</comment>
<dbReference type="PROSITE" id="PS52015">
    <property type="entry name" value="TONB_CTD"/>
    <property type="match status" value="1"/>
</dbReference>
<evidence type="ECO:0000259" key="11">
    <source>
        <dbReference type="PROSITE" id="PS52015"/>
    </source>
</evidence>
<comment type="subcellular location">
    <subcellularLocation>
        <location evidence="1">Cell inner membrane</location>
        <topology evidence="1">Single-pass membrane protein</topology>
        <orientation evidence="1">Periplasmic side</orientation>
    </subcellularLocation>
</comment>
<dbReference type="PANTHER" id="PTHR33446:SF2">
    <property type="entry name" value="PROTEIN TONB"/>
    <property type="match status" value="1"/>
</dbReference>
<keyword evidence="7" id="KW-0653">Protein transport</keyword>
<feature type="region of interest" description="Disordered" evidence="10">
    <location>
        <begin position="431"/>
        <end position="472"/>
    </location>
</feature>
<keyword evidence="5" id="KW-0997">Cell inner membrane</keyword>
<dbReference type="GO" id="GO:0055085">
    <property type="term" value="P:transmembrane transport"/>
    <property type="evidence" value="ECO:0007669"/>
    <property type="project" value="InterPro"/>
</dbReference>
<accession>A0A948T9M3</accession>
<evidence type="ECO:0000256" key="10">
    <source>
        <dbReference type="SAM" id="MobiDB-lite"/>
    </source>
</evidence>
<dbReference type="InterPro" id="IPR006260">
    <property type="entry name" value="TonB/TolA_C"/>
</dbReference>
<feature type="compositionally biased region" description="Polar residues" evidence="10">
    <location>
        <begin position="444"/>
        <end position="453"/>
    </location>
</feature>
<feature type="domain" description="TonB C-terminal" evidence="11">
    <location>
        <begin position="223"/>
        <end position="319"/>
    </location>
</feature>
<dbReference type="Pfam" id="PF13620">
    <property type="entry name" value="CarboxypepD_reg"/>
    <property type="match status" value="1"/>
</dbReference>
<evidence type="ECO:0000313" key="12">
    <source>
        <dbReference type="EMBL" id="MBU3836771.1"/>
    </source>
</evidence>
<keyword evidence="8" id="KW-1133">Transmembrane helix</keyword>
<reference evidence="12" key="1">
    <citation type="journal article" date="2021" name="PeerJ">
        <title>Extensive microbial diversity within the chicken gut microbiome revealed by metagenomics and culture.</title>
        <authorList>
            <person name="Gilroy R."/>
            <person name="Ravi A."/>
            <person name="Getino M."/>
            <person name="Pursley I."/>
            <person name="Horton D.L."/>
            <person name="Alikhan N.F."/>
            <person name="Baker D."/>
            <person name="Gharbi K."/>
            <person name="Hall N."/>
            <person name="Watson M."/>
            <person name="Adriaenssens E.M."/>
            <person name="Foster-Nyarko E."/>
            <person name="Jarju S."/>
            <person name="Secka A."/>
            <person name="Antonio M."/>
            <person name="Oren A."/>
            <person name="Chaudhuri R.R."/>
            <person name="La Ragione R."/>
            <person name="Hildebrand F."/>
            <person name="Pallen M.J."/>
        </authorList>
    </citation>
    <scope>NUCLEOTIDE SEQUENCE</scope>
    <source>
        <strain evidence="12">G4-2901</strain>
    </source>
</reference>
<dbReference type="PANTHER" id="PTHR33446">
    <property type="entry name" value="PROTEIN TONB-RELATED"/>
    <property type="match status" value="1"/>
</dbReference>
<dbReference type="GO" id="GO:0098797">
    <property type="term" value="C:plasma membrane protein complex"/>
    <property type="evidence" value="ECO:0007669"/>
    <property type="project" value="TreeGrafter"/>
</dbReference>
<feature type="compositionally biased region" description="Basic and acidic residues" evidence="10">
    <location>
        <begin position="431"/>
        <end position="443"/>
    </location>
</feature>
<dbReference type="Pfam" id="PF03544">
    <property type="entry name" value="TonB_C"/>
    <property type="match status" value="1"/>
</dbReference>
<dbReference type="NCBIfam" id="TIGR01352">
    <property type="entry name" value="tonB_Cterm"/>
    <property type="match status" value="1"/>
</dbReference>
<dbReference type="Gene3D" id="2.60.40.1120">
    <property type="entry name" value="Carboxypeptidase-like, regulatory domain"/>
    <property type="match status" value="1"/>
</dbReference>
<keyword evidence="3" id="KW-0813">Transport</keyword>
<comment type="similarity">
    <text evidence="2">Belongs to the TonB family.</text>
</comment>
<dbReference type="GO" id="GO:0031992">
    <property type="term" value="F:energy transducer activity"/>
    <property type="evidence" value="ECO:0007669"/>
    <property type="project" value="TreeGrafter"/>
</dbReference>